<keyword evidence="2" id="KW-0175">Coiled coil</keyword>
<proteinExistence type="predicted"/>
<feature type="domain" description="Band 7" evidence="3">
    <location>
        <begin position="11"/>
        <end position="186"/>
    </location>
</feature>
<dbReference type="Proteomes" id="UP000294887">
    <property type="component" value="Unassembled WGS sequence"/>
</dbReference>
<keyword evidence="5" id="KW-1185">Reference proteome</keyword>
<reference evidence="4 5" key="1">
    <citation type="submission" date="2019-03" db="EMBL/GenBank/DDBJ databases">
        <title>Genomic Encyclopedia of Type Strains, Phase IV (KMG-IV): sequencing the most valuable type-strain genomes for metagenomic binning, comparative biology and taxonomic classification.</title>
        <authorList>
            <person name="Goeker M."/>
        </authorList>
    </citation>
    <scope>NUCLEOTIDE SEQUENCE [LARGE SCALE GENOMIC DNA]</scope>
    <source>
        <strain evidence="4 5">DSM 24830</strain>
    </source>
</reference>
<dbReference type="InterPro" id="IPR001107">
    <property type="entry name" value="Band_7"/>
</dbReference>
<evidence type="ECO:0000256" key="2">
    <source>
        <dbReference type="SAM" id="Coils"/>
    </source>
</evidence>
<evidence type="ECO:0000259" key="3">
    <source>
        <dbReference type="Pfam" id="PF01145"/>
    </source>
</evidence>
<dbReference type="GO" id="GO:0016020">
    <property type="term" value="C:membrane"/>
    <property type="evidence" value="ECO:0007669"/>
    <property type="project" value="UniProtKB-SubCell"/>
</dbReference>
<organism evidence="4 5">
    <name type="scientific">Cocleimonas flava</name>
    <dbReference type="NCBI Taxonomy" id="634765"/>
    <lineage>
        <taxon>Bacteria</taxon>
        <taxon>Pseudomonadati</taxon>
        <taxon>Pseudomonadota</taxon>
        <taxon>Gammaproteobacteria</taxon>
        <taxon>Thiotrichales</taxon>
        <taxon>Thiotrichaceae</taxon>
        <taxon>Cocleimonas</taxon>
    </lineage>
</organism>
<dbReference type="Gene3D" id="3.30.479.30">
    <property type="entry name" value="Band 7 domain"/>
    <property type="match status" value="1"/>
</dbReference>
<dbReference type="EMBL" id="SMFQ01000002">
    <property type="protein sequence ID" value="TCJ88758.1"/>
    <property type="molecule type" value="Genomic_DNA"/>
</dbReference>
<feature type="coiled-coil region" evidence="2">
    <location>
        <begin position="214"/>
        <end position="241"/>
    </location>
</feature>
<comment type="subcellular location">
    <subcellularLocation>
        <location evidence="1">Membrane</location>
        <topology evidence="1">Single-pass membrane protein</topology>
    </subcellularLocation>
</comment>
<dbReference type="RefSeq" id="WP_165874600.1">
    <property type="nucleotide sequence ID" value="NZ_BAAAFU010000008.1"/>
</dbReference>
<comment type="caution">
    <text evidence="4">The sequence shown here is derived from an EMBL/GenBank/DDBJ whole genome shotgun (WGS) entry which is preliminary data.</text>
</comment>
<evidence type="ECO:0000313" key="4">
    <source>
        <dbReference type="EMBL" id="TCJ88758.1"/>
    </source>
</evidence>
<dbReference type="InterPro" id="IPR036013">
    <property type="entry name" value="Band_7/SPFH_dom_sf"/>
</dbReference>
<dbReference type="Pfam" id="PF01145">
    <property type="entry name" value="Band_7"/>
    <property type="match status" value="1"/>
</dbReference>
<evidence type="ECO:0000256" key="1">
    <source>
        <dbReference type="ARBA" id="ARBA00004167"/>
    </source>
</evidence>
<dbReference type="SUPFAM" id="SSF117892">
    <property type="entry name" value="Band 7/SPFH domain"/>
    <property type="match status" value="1"/>
</dbReference>
<protein>
    <submittedName>
        <fullName evidence="4">SPFH domain/Band 7 family protein</fullName>
    </submittedName>
</protein>
<evidence type="ECO:0000313" key="5">
    <source>
        <dbReference type="Proteomes" id="UP000294887"/>
    </source>
</evidence>
<sequence length="334" mass="37527">MFGINYIKSDPSTHLIQYQKGRAVKQGVGMSFYYFGPKTSLVAVPVTSKELPFAFRLQSEDFQRVTVQGQVTYRISDAEAVSKMLNFTIDKKGKYLSEDPQKLDERVLRSVQVLLRDNIQQQQLKASLSMAPKLVKELDTALQSNKALADLGVTIVDVSIVAISPTPETEKALEAEIREQLLKEADDAIYERRLASIDQEKRVKESELETEVAMQRKEQEIQETKIEAERAVMKKRNVLNEENMQAAIAEEEQRQSLIELETGNEKAKADTSAYSIEKQLKAYDSVPAEVLKALAMSKMAPAQLIAQSFENLTQEGNKVGNLNISPELLQSLIK</sequence>
<accession>A0A4R1FA40</accession>
<dbReference type="AlphaFoldDB" id="A0A4R1FA40"/>
<gene>
    <name evidence="4" type="ORF">EV695_0617</name>
</gene>
<name>A0A4R1FA40_9GAMM</name>